<reference evidence="2 3" key="1">
    <citation type="submission" date="2024-04" db="EMBL/GenBank/DDBJ databases">
        <authorList>
            <person name="Wu Y.S."/>
            <person name="Zhang L."/>
        </authorList>
    </citation>
    <scope>NUCLEOTIDE SEQUENCE [LARGE SCALE GENOMIC DNA]</scope>
    <source>
        <strain evidence="2 3">KG-01</strain>
    </source>
</reference>
<keyword evidence="3" id="KW-1185">Reference proteome</keyword>
<proteinExistence type="predicted"/>
<accession>A0ABU9LHV8</accession>
<sequence>MDNEQIKKKLIIREISFWKKNHLLPEHYCDFLMQLYTEGEALLEEQEEELSKQAVLKKDSAPIIKVVQMLMLALTTLAMIVLMFLFAQKYAIIPIALSCIIFIALVYYLLKTANNRTLTNTLVYATAALLLFAISIKVSTLLAPGHSLITLGVLLINCILWIIVGVQKKLIYFMISGILGIVLMLGYYFIFL</sequence>
<feature type="transmembrane region" description="Helical" evidence="1">
    <location>
        <begin position="92"/>
        <end position="110"/>
    </location>
</feature>
<dbReference type="RefSeq" id="WP_087680277.1">
    <property type="nucleotide sequence ID" value="NZ_JAMWHJ010000001.1"/>
</dbReference>
<name>A0ABU9LHV8_9BACL</name>
<feature type="transmembrane region" description="Helical" evidence="1">
    <location>
        <begin position="66"/>
        <end position="86"/>
    </location>
</feature>
<dbReference type="EMBL" id="JBCEWA010000002">
    <property type="protein sequence ID" value="MEL5987229.1"/>
    <property type="molecule type" value="Genomic_DNA"/>
</dbReference>
<feature type="transmembrane region" description="Helical" evidence="1">
    <location>
        <begin position="148"/>
        <end position="164"/>
    </location>
</feature>
<keyword evidence="1" id="KW-0472">Membrane</keyword>
<gene>
    <name evidence="2" type="ORF">AAF454_02170</name>
</gene>
<evidence type="ECO:0008006" key="4">
    <source>
        <dbReference type="Google" id="ProtNLM"/>
    </source>
</evidence>
<evidence type="ECO:0000256" key="1">
    <source>
        <dbReference type="SAM" id="Phobius"/>
    </source>
</evidence>
<feature type="transmembrane region" description="Helical" evidence="1">
    <location>
        <begin position="122"/>
        <end position="142"/>
    </location>
</feature>
<evidence type="ECO:0000313" key="2">
    <source>
        <dbReference type="EMBL" id="MEL5987229.1"/>
    </source>
</evidence>
<organism evidence="2 3">
    <name type="scientific">Kurthia gibsonii</name>
    <dbReference type="NCBI Taxonomy" id="33946"/>
    <lineage>
        <taxon>Bacteria</taxon>
        <taxon>Bacillati</taxon>
        <taxon>Bacillota</taxon>
        <taxon>Bacilli</taxon>
        <taxon>Bacillales</taxon>
        <taxon>Caryophanaceae</taxon>
        <taxon>Kurthia</taxon>
    </lineage>
</organism>
<keyword evidence="1" id="KW-1133">Transmembrane helix</keyword>
<evidence type="ECO:0000313" key="3">
    <source>
        <dbReference type="Proteomes" id="UP001398420"/>
    </source>
</evidence>
<protein>
    <recommendedName>
        <fullName evidence="4">DUF1129 family protein</fullName>
    </recommendedName>
</protein>
<feature type="transmembrane region" description="Helical" evidence="1">
    <location>
        <begin position="171"/>
        <end position="190"/>
    </location>
</feature>
<dbReference type="Proteomes" id="UP001398420">
    <property type="component" value="Unassembled WGS sequence"/>
</dbReference>
<comment type="caution">
    <text evidence="2">The sequence shown here is derived from an EMBL/GenBank/DDBJ whole genome shotgun (WGS) entry which is preliminary data.</text>
</comment>
<keyword evidence="1" id="KW-0812">Transmembrane</keyword>